<dbReference type="InterPro" id="IPR011990">
    <property type="entry name" value="TPR-like_helical_dom_sf"/>
</dbReference>
<feature type="repeat" description="PPR" evidence="2">
    <location>
        <begin position="395"/>
        <end position="429"/>
    </location>
</feature>
<feature type="repeat" description="PPR" evidence="2">
    <location>
        <begin position="190"/>
        <end position="225"/>
    </location>
</feature>
<feature type="repeat" description="PPR" evidence="2">
    <location>
        <begin position="86"/>
        <end position="120"/>
    </location>
</feature>
<dbReference type="GO" id="GO:0003723">
    <property type="term" value="F:RNA binding"/>
    <property type="evidence" value="ECO:0007669"/>
    <property type="project" value="InterPro"/>
</dbReference>
<evidence type="ECO:0000256" key="2">
    <source>
        <dbReference type="PROSITE-ProRule" id="PRU00708"/>
    </source>
</evidence>
<evidence type="ECO:0000313" key="3">
    <source>
        <dbReference type="EMBL" id="KAK1301594.1"/>
    </source>
</evidence>
<reference evidence="3" key="1">
    <citation type="journal article" date="2023" name="Nat. Commun.">
        <title>Diploid and tetraploid genomes of Acorus and the evolution of monocots.</title>
        <authorList>
            <person name="Ma L."/>
            <person name="Liu K.W."/>
            <person name="Li Z."/>
            <person name="Hsiao Y.Y."/>
            <person name="Qi Y."/>
            <person name="Fu T."/>
            <person name="Tang G.D."/>
            <person name="Zhang D."/>
            <person name="Sun W.H."/>
            <person name="Liu D.K."/>
            <person name="Li Y."/>
            <person name="Chen G.Z."/>
            <person name="Liu X.D."/>
            <person name="Liao X.Y."/>
            <person name="Jiang Y.T."/>
            <person name="Yu X."/>
            <person name="Hao Y."/>
            <person name="Huang J."/>
            <person name="Zhao X.W."/>
            <person name="Ke S."/>
            <person name="Chen Y.Y."/>
            <person name="Wu W.L."/>
            <person name="Hsu J.L."/>
            <person name="Lin Y.F."/>
            <person name="Huang M.D."/>
            <person name="Li C.Y."/>
            <person name="Huang L."/>
            <person name="Wang Z.W."/>
            <person name="Zhao X."/>
            <person name="Zhong W.Y."/>
            <person name="Peng D.H."/>
            <person name="Ahmad S."/>
            <person name="Lan S."/>
            <person name="Zhang J.S."/>
            <person name="Tsai W.C."/>
            <person name="Van de Peer Y."/>
            <person name="Liu Z.J."/>
        </authorList>
    </citation>
    <scope>NUCLEOTIDE SEQUENCE</scope>
    <source>
        <strain evidence="3">CP</strain>
    </source>
</reference>
<feature type="repeat" description="PPR" evidence="2">
    <location>
        <begin position="292"/>
        <end position="326"/>
    </location>
</feature>
<dbReference type="InterPro" id="IPR046848">
    <property type="entry name" value="E_motif"/>
</dbReference>
<sequence>MMLMKPKSIKFINGHFSSISIDLNAIYASLIDRSTHIDHLRQIQAQIVTAGLQRSLYLGTKFVHACSNVGHVVYAREVFVAFDEPNVFLWNVFIRAHSRHGLFAEAVRLYRKMGVQGVSPDGFTFPPVLKSCGAVADLEAGRQTHARVVRLGIVRDAHVLDSVVSMYAKCGDMDRARQASDELGRWGRRSVVSWTALVSGFAQNGRPGEAWSVFCEMVRDSGVSSDSVALVSALKACADAEAVVRGRSVHARAIKSGLESESDLLVALTAMYAKCGDVWVSRQLFDVVPCPDLLLWNTMISGYAKNGHACEAVKLFDCMLSFGGAVKPDSITVRSAISAYAQLGSLELARWMENYIHESGFTDDAFINSALIDMYAKCGSIDLARVTFDRTCDKDVVVWSAMISGYGLHGQAREAFDLFHAMRLEAVKPNDVTFLGLLSACNHSGLVHEGLEYFHLMRAYAIEPRHPHYACIVDLLARAGRLNEAVDFVEGLPTEPPANVWGALLNACKVHGDVELGVRAASRVLMWDATNVGYYVQLSNVYASAGMWEEVDRVRVVMKGRGLSKDFGRSDLDIDGVVRSFGVGDESDPRHGEVVGVLGELEGMLREGWELVLDGNSLPLLCG</sequence>
<dbReference type="Pfam" id="PF13041">
    <property type="entry name" value="PPR_2"/>
    <property type="match status" value="4"/>
</dbReference>
<dbReference type="EMBL" id="JAUJYO010000012">
    <property type="protein sequence ID" value="KAK1301594.1"/>
    <property type="molecule type" value="Genomic_DNA"/>
</dbReference>
<reference evidence="3" key="2">
    <citation type="submission" date="2023-06" db="EMBL/GenBank/DDBJ databases">
        <authorList>
            <person name="Ma L."/>
            <person name="Liu K.-W."/>
            <person name="Li Z."/>
            <person name="Hsiao Y.-Y."/>
            <person name="Qi Y."/>
            <person name="Fu T."/>
            <person name="Tang G."/>
            <person name="Zhang D."/>
            <person name="Sun W.-H."/>
            <person name="Liu D.-K."/>
            <person name="Li Y."/>
            <person name="Chen G.-Z."/>
            <person name="Liu X.-D."/>
            <person name="Liao X.-Y."/>
            <person name="Jiang Y.-T."/>
            <person name="Yu X."/>
            <person name="Hao Y."/>
            <person name="Huang J."/>
            <person name="Zhao X.-W."/>
            <person name="Ke S."/>
            <person name="Chen Y.-Y."/>
            <person name="Wu W.-L."/>
            <person name="Hsu J.-L."/>
            <person name="Lin Y.-F."/>
            <person name="Huang M.-D."/>
            <person name="Li C.-Y."/>
            <person name="Huang L."/>
            <person name="Wang Z.-W."/>
            <person name="Zhao X."/>
            <person name="Zhong W.-Y."/>
            <person name="Peng D.-H."/>
            <person name="Ahmad S."/>
            <person name="Lan S."/>
            <person name="Zhang J.-S."/>
            <person name="Tsai W.-C."/>
            <person name="Van De Peer Y."/>
            <person name="Liu Z.-J."/>
        </authorList>
    </citation>
    <scope>NUCLEOTIDE SEQUENCE</scope>
    <source>
        <strain evidence="3">CP</strain>
        <tissue evidence="3">Leaves</tissue>
    </source>
</reference>
<dbReference type="Pfam" id="PF20431">
    <property type="entry name" value="E_motif"/>
    <property type="match status" value="1"/>
</dbReference>
<gene>
    <name evidence="3" type="primary">PCMP-H43</name>
    <name evidence="3" type="ORF">QJS10_CPB12g01732</name>
</gene>
<dbReference type="PROSITE" id="PS51375">
    <property type="entry name" value="PPR"/>
    <property type="match status" value="5"/>
</dbReference>
<dbReference type="InterPro" id="IPR046960">
    <property type="entry name" value="PPR_At4g14850-like_plant"/>
</dbReference>
<keyword evidence="4" id="KW-1185">Reference proteome</keyword>
<dbReference type="PANTHER" id="PTHR47926:SF396">
    <property type="entry name" value="PENTATRICOPEPTIDE REPEAT-CONTAINING PROTEIN"/>
    <property type="match status" value="1"/>
</dbReference>
<evidence type="ECO:0000313" key="4">
    <source>
        <dbReference type="Proteomes" id="UP001180020"/>
    </source>
</evidence>
<evidence type="ECO:0000256" key="1">
    <source>
        <dbReference type="ARBA" id="ARBA00022737"/>
    </source>
</evidence>
<dbReference type="InterPro" id="IPR002885">
    <property type="entry name" value="PPR_rpt"/>
</dbReference>
<dbReference type="PANTHER" id="PTHR47926">
    <property type="entry name" value="PENTATRICOPEPTIDE REPEAT-CONTAINING PROTEIN"/>
    <property type="match status" value="1"/>
</dbReference>
<proteinExistence type="predicted"/>
<dbReference type="AlphaFoldDB" id="A0AAV9DKL5"/>
<dbReference type="Gene3D" id="1.25.40.10">
    <property type="entry name" value="Tetratricopeptide repeat domain"/>
    <property type="match status" value="4"/>
</dbReference>
<keyword evidence="1" id="KW-0677">Repeat</keyword>
<dbReference type="GO" id="GO:0009451">
    <property type="term" value="P:RNA modification"/>
    <property type="evidence" value="ECO:0007669"/>
    <property type="project" value="InterPro"/>
</dbReference>
<dbReference type="FunFam" id="1.25.40.10:FF:000090">
    <property type="entry name" value="Pentatricopeptide repeat-containing protein, chloroplastic"/>
    <property type="match status" value="1"/>
</dbReference>
<accession>A0AAV9DKL5</accession>
<comment type="caution">
    <text evidence="3">The sequence shown here is derived from an EMBL/GenBank/DDBJ whole genome shotgun (WGS) entry which is preliminary data.</text>
</comment>
<feature type="repeat" description="PPR" evidence="2">
    <location>
        <begin position="430"/>
        <end position="464"/>
    </location>
</feature>
<dbReference type="Proteomes" id="UP001180020">
    <property type="component" value="Unassembled WGS sequence"/>
</dbReference>
<protein>
    <submittedName>
        <fullName evidence="3">Pentatricopeptide repeat-containing protein</fullName>
    </submittedName>
</protein>
<dbReference type="FunFam" id="1.25.40.10:FF:000344">
    <property type="entry name" value="Pentatricopeptide repeat-containing protein"/>
    <property type="match status" value="1"/>
</dbReference>
<name>A0AAV9DKL5_ACOCL</name>
<organism evidence="3 4">
    <name type="scientific">Acorus calamus</name>
    <name type="common">Sweet flag</name>
    <dbReference type="NCBI Taxonomy" id="4465"/>
    <lineage>
        <taxon>Eukaryota</taxon>
        <taxon>Viridiplantae</taxon>
        <taxon>Streptophyta</taxon>
        <taxon>Embryophyta</taxon>
        <taxon>Tracheophyta</taxon>
        <taxon>Spermatophyta</taxon>
        <taxon>Magnoliopsida</taxon>
        <taxon>Liliopsida</taxon>
        <taxon>Acoraceae</taxon>
        <taxon>Acorus</taxon>
    </lineage>
</organism>
<dbReference type="NCBIfam" id="TIGR00756">
    <property type="entry name" value="PPR"/>
    <property type="match status" value="4"/>
</dbReference>